<evidence type="ECO:0008006" key="4">
    <source>
        <dbReference type="Google" id="ProtNLM"/>
    </source>
</evidence>
<name>A0A558R878_9SPHN</name>
<dbReference type="RefSeq" id="WP_145149422.1">
    <property type="nucleotide sequence ID" value="NZ_VNIM01000019.1"/>
</dbReference>
<dbReference type="Proteomes" id="UP000318681">
    <property type="component" value="Unassembled WGS sequence"/>
</dbReference>
<protein>
    <recommendedName>
        <fullName evidence="4">LexA repressor DNA-binding domain-containing protein</fullName>
    </recommendedName>
</protein>
<dbReference type="InterPro" id="IPR036388">
    <property type="entry name" value="WH-like_DNA-bd_sf"/>
</dbReference>
<dbReference type="SUPFAM" id="SSF46785">
    <property type="entry name" value="Winged helix' DNA-binding domain"/>
    <property type="match status" value="1"/>
</dbReference>
<proteinExistence type="predicted"/>
<dbReference type="InterPro" id="IPR036390">
    <property type="entry name" value="WH_DNA-bd_sf"/>
</dbReference>
<evidence type="ECO:0000313" key="2">
    <source>
        <dbReference type="EMBL" id="TVV75566.1"/>
    </source>
</evidence>
<dbReference type="AlphaFoldDB" id="A0A558R878"/>
<evidence type="ECO:0000256" key="1">
    <source>
        <dbReference type="SAM" id="MobiDB-lite"/>
    </source>
</evidence>
<reference evidence="2 3" key="1">
    <citation type="submission" date="2019-07" db="EMBL/GenBank/DDBJ databases">
        <title>Sphingomonas solaris sp. nov., isolated from a solar panel from Boston, Massachusetts.</title>
        <authorList>
            <person name="Tanner K."/>
            <person name="Pascual J."/>
            <person name="Mancuso C."/>
            <person name="Pereto J."/>
            <person name="Khalil A."/>
            <person name="Vilanova C."/>
        </authorList>
    </citation>
    <scope>NUCLEOTIDE SEQUENCE [LARGE SCALE GENOMIC DNA]</scope>
    <source>
        <strain evidence="2 3">R4DWN</strain>
    </source>
</reference>
<evidence type="ECO:0000313" key="3">
    <source>
        <dbReference type="Proteomes" id="UP000318681"/>
    </source>
</evidence>
<dbReference type="EMBL" id="VNIM01000019">
    <property type="protein sequence ID" value="TVV75566.1"/>
    <property type="molecule type" value="Genomic_DNA"/>
</dbReference>
<dbReference type="Gene3D" id="1.10.10.10">
    <property type="entry name" value="Winged helix-like DNA-binding domain superfamily/Winged helix DNA-binding domain"/>
    <property type="match status" value="1"/>
</dbReference>
<feature type="region of interest" description="Disordered" evidence="1">
    <location>
        <begin position="77"/>
        <end position="96"/>
    </location>
</feature>
<organism evidence="2 3">
    <name type="scientific">Alterirhizorhabdus solaris</name>
    <dbReference type="NCBI Taxonomy" id="2529389"/>
    <lineage>
        <taxon>Bacteria</taxon>
        <taxon>Pseudomonadati</taxon>
        <taxon>Pseudomonadota</taxon>
        <taxon>Alphaproteobacteria</taxon>
        <taxon>Sphingomonadales</taxon>
        <taxon>Rhizorhabdaceae</taxon>
        <taxon>Alterirhizorhabdus</taxon>
    </lineage>
</organism>
<comment type="caution">
    <text evidence="2">The sequence shown here is derived from an EMBL/GenBank/DDBJ whole genome shotgun (WGS) entry which is preliminary data.</text>
</comment>
<gene>
    <name evidence="2" type="ORF">FOY91_06815</name>
</gene>
<sequence length="96" mass="10000">MSAVADRRNAALLRWLEACAAHGDACPSGTAIAERFGLSPCRGTEMLDRLQSTGLITIAGSRGRKVVTIVATGRATVAPQPMTPPRRARGRIGASA</sequence>
<keyword evidence="3" id="KW-1185">Reference proteome</keyword>
<accession>A0A558R878</accession>